<keyword evidence="3" id="KW-0689">Ribosomal protein</keyword>
<evidence type="ECO:0000313" key="8">
    <source>
        <dbReference type="EMBL" id="KAI7839660.1"/>
    </source>
</evidence>
<gene>
    <name evidence="8" type="ORF">COHA_006469</name>
</gene>
<dbReference type="PANTHER" id="PTHR13362:SF2">
    <property type="entry name" value="SMALL RIBOSOMAL SUBUNIT PROTEIN MS33"/>
    <property type="match status" value="1"/>
</dbReference>
<name>A0AAD5H488_9CHLO</name>
<evidence type="ECO:0000256" key="5">
    <source>
        <dbReference type="ARBA" id="ARBA00023274"/>
    </source>
</evidence>
<evidence type="ECO:0000313" key="9">
    <source>
        <dbReference type="Proteomes" id="UP001205105"/>
    </source>
</evidence>
<keyword evidence="4" id="KW-0496">Mitochondrion</keyword>
<dbReference type="Pfam" id="PF08293">
    <property type="entry name" value="MRP-S33"/>
    <property type="match status" value="1"/>
</dbReference>
<evidence type="ECO:0000256" key="4">
    <source>
        <dbReference type="ARBA" id="ARBA00023128"/>
    </source>
</evidence>
<feature type="compositionally biased region" description="Basic residues" evidence="7">
    <location>
        <begin position="152"/>
        <end position="173"/>
    </location>
</feature>
<dbReference type="Proteomes" id="UP001205105">
    <property type="component" value="Unassembled WGS sequence"/>
</dbReference>
<dbReference type="EMBL" id="JADXDR010000095">
    <property type="protein sequence ID" value="KAI7839660.1"/>
    <property type="molecule type" value="Genomic_DNA"/>
</dbReference>
<feature type="region of interest" description="Disordered" evidence="7">
    <location>
        <begin position="149"/>
        <end position="173"/>
    </location>
</feature>
<evidence type="ECO:0000256" key="7">
    <source>
        <dbReference type="SAM" id="MobiDB-lite"/>
    </source>
</evidence>
<keyword evidence="5" id="KW-0687">Ribonucleoprotein</keyword>
<sequence>MALRRSFCSMSSVLNGLQRLALLEAPCAAQQLGTASTLSSLRCLAPAVSQTARSSPAAAAGGCRQYAAAAAPTPAAAAAAEAPAAAEDESLEQIRSRIFGTHIGNGLRSGRKVLRKALVGERLMAWYPPDPIKHDPLMLSVKAENAKLKLDRLRRRGKAPPKKGAGKRAGKKK</sequence>
<dbReference type="InterPro" id="IPR013219">
    <property type="entry name" value="Ribosomal_mS33"/>
</dbReference>
<dbReference type="AlphaFoldDB" id="A0AAD5H488"/>
<comment type="subcellular location">
    <subcellularLocation>
        <location evidence="1">Mitochondrion</location>
    </subcellularLocation>
</comment>
<dbReference type="PANTHER" id="PTHR13362">
    <property type="entry name" value="MITOCHONDRIAL RIBOSOMAL PROTEIN S33"/>
    <property type="match status" value="1"/>
</dbReference>
<keyword evidence="9" id="KW-1185">Reference proteome</keyword>
<protein>
    <recommendedName>
        <fullName evidence="6">Small ribosomal subunit protein mS33</fullName>
    </recommendedName>
</protein>
<dbReference type="GO" id="GO:1990904">
    <property type="term" value="C:ribonucleoprotein complex"/>
    <property type="evidence" value="ECO:0007669"/>
    <property type="project" value="UniProtKB-KW"/>
</dbReference>
<evidence type="ECO:0000256" key="2">
    <source>
        <dbReference type="ARBA" id="ARBA00008970"/>
    </source>
</evidence>
<organism evidence="8 9">
    <name type="scientific">Chlorella ohadii</name>
    <dbReference type="NCBI Taxonomy" id="2649997"/>
    <lineage>
        <taxon>Eukaryota</taxon>
        <taxon>Viridiplantae</taxon>
        <taxon>Chlorophyta</taxon>
        <taxon>core chlorophytes</taxon>
        <taxon>Trebouxiophyceae</taxon>
        <taxon>Chlorellales</taxon>
        <taxon>Chlorellaceae</taxon>
        <taxon>Chlorella clade</taxon>
        <taxon>Chlorella</taxon>
    </lineage>
</organism>
<comment type="caution">
    <text evidence="8">The sequence shown here is derived from an EMBL/GenBank/DDBJ whole genome shotgun (WGS) entry which is preliminary data.</text>
</comment>
<dbReference type="GO" id="GO:0005840">
    <property type="term" value="C:ribosome"/>
    <property type="evidence" value="ECO:0007669"/>
    <property type="project" value="UniProtKB-KW"/>
</dbReference>
<reference evidence="8" key="1">
    <citation type="submission" date="2020-11" db="EMBL/GenBank/DDBJ databases">
        <title>Chlorella ohadii genome sequencing and assembly.</title>
        <authorList>
            <person name="Murik O."/>
            <person name="Treves H."/>
            <person name="Kedem I."/>
            <person name="Shotland Y."/>
            <person name="Kaplan A."/>
        </authorList>
    </citation>
    <scope>NUCLEOTIDE SEQUENCE</scope>
    <source>
        <strain evidence="8">1</strain>
    </source>
</reference>
<evidence type="ECO:0000256" key="1">
    <source>
        <dbReference type="ARBA" id="ARBA00004173"/>
    </source>
</evidence>
<evidence type="ECO:0000256" key="6">
    <source>
        <dbReference type="ARBA" id="ARBA00035132"/>
    </source>
</evidence>
<accession>A0AAD5H488</accession>
<dbReference type="GO" id="GO:0005739">
    <property type="term" value="C:mitochondrion"/>
    <property type="evidence" value="ECO:0007669"/>
    <property type="project" value="UniProtKB-SubCell"/>
</dbReference>
<proteinExistence type="inferred from homology"/>
<comment type="similarity">
    <text evidence="2">Belongs to the mitochondrion-specific ribosomal protein mS33 family.</text>
</comment>
<evidence type="ECO:0000256" key="3">
    <source>
        <dbReference type="ARBA" id="ARBA00022980"/>
    </source>
</evidence>